<name>A0A0K8UWH0_BACLA</name>
<reference evidence="1" key="1">
    <citation type="submission" date="2015-06" db="EMBL/GenBank/DDBJ databases">
        <authorList>
            <person name="Hoefler B.C."/>
            <person name="Straight P.D."/>
        </authorList>
    </citation>
    <scope>NUCLEOTIDE SEQUENCE</scope>
</reference>
<protein>
    <submittedName>
        <fullName evidence="1">Uncharacterized protein</fullName>
    </submittedName>
</protein>
<accession>A0A0K8UWH0</accession>
<proteinExistence type="predicted"/>
<dbReference type="AlphaFoldDB" id="A0A0K8UWH0"/>
<evidence type="ECO:0000313" key="1">
    <source>
        <dbReference type="EMBL" id="JAI30868.1"/>
    </source>
</evidence>
<dbReference type="PANTHER" id="PTHR46601">
    <property type="entry name" value="ULP_PROTEASE DOMAIN-CONTAINING PROTEIN"/>
    <property type="match status" value="1"/>
</dbReference>
<dbReference type="PANTHER" id="PTHR46601:SF2">
    <property type="entry name" value="UBIQUITIN-LIKE PROTEASE FAMILY PROFILE DOMAIN-CONTAINING PROTEIN"/>
    <property type="match status" value="1"/>
</dbReference>
<dbReference type="EMBL" id="GDHF01021446">
    <property type="protein sequence ID" value="JAI30868.1"/>
    <property type="molecule type" value="Transcribed_RNA"/>
</dbReference>
<organism evidence="1">
    <name type="scientific">Bactrocera latifrons</name>
    <name type="common">Malaysian fruit fly</name>
    <name type="synonym">Chaetodacus latifrons</name>
    <dbReference type="NCBI Taxonomy" id="174628"/>
    <lineage>
        <taxon>Eukaryota</taxon>
        <taxon>Metazoa</taxon>
        <taxon>Ecdysozoa</taxon>
        <taxon>Arthropoda</taxon>
        <taxon>Hexapoda</taxon>
        <taxon>Insecta</taxon>
        <taxon>Pterygota</taxon>
        <taxon>Neoptera</taxon>
        <taxon>Endopterygota</taxon>
        <taxon>Diptera</taxon>
        <taxon>Brachycera</taxon>
        <taxon>Muscomorpha</taxon>
        <taxon>Tephritoidea</taxon>
        <taxon>Tephritidae</taxon>
        <taxon>Bactrocera</taxon>
        <taxon>Bactrocera</taxon>
    </lineage>
</organism>
<gene>
    <name evidence="1" type="ORF">c0_g1_i4</name>
</gene>
<sequence>MLTEKYLKEEEEAQTKNTVDENVKMIYEFYASDDISADTAGRKCTLISKSNNLPISKRFMVMTIREAYEFFKTTFPGTYISRTKFHNNRSKHVELSSKLPHNMCVCQYHGNFSFLLEAMFGIFRMCPSNFGNFLRKVCCDETNEVCMRNECNKCIKDITDAFVPLIYINQLEELTEWKHWRIVDKRIIISYTNGPITDLINELESQLPSLNCILTLKGINKNTFETEKYLLNKMKLFCKSILRKTICSSIKMKFSLHILVTPKLPFLLVLPGCTIAQDHLLLRAINWHTINMMFTAFSS</sequence>